<dbReference type="Proteomes" id="UP000015103">
    <property type="component" value="Unassembled WGS sequence"/>
</dbReference>
<dbReference type="InterPro" id="IPR003458">
    <property type="entry name" value="Phage_T4_Gp38_tail_assem"/>
</dbReference>
<accession>T1HJV1</accession>
<keyword evidence="2" id="KW-1185">Reference proteome</keyword>
<dbReference type="VEuPathDB" id="VectorBase:RPRC004323"/>
<dbReference type="AlphaFoldDB" id="T1HJV1"/>
<proteinExistence type="predicted"/>
<dbReference type="EnsemblMetazoa" id="RPRC004323-RA">
    <property type="protein sequence ID" value="RPRC004323-PA"/>
    <property type="gene ID" value="RPRC004323"/>
</dbReference>
<name>T1HJV1_RHOPR</name>
<reference evidence="1" key="1">
    <citation type="submission" date="2015-05" db="UniProtKB">
        <authorList>
            <consortium name="EnsemblMetazoa"/>
        </authorList>
    </citation>
    <scope>IDENTIFICATION</scope>
</reference>
<evidence type="ECO:0000313" key="2">
    <source>
        <dbReference type="Proteomes" id="UP000015103"/>
    </source>
</evidence>
<dbReference type="Pfam" id="PF02413">
    <property type="entry name" value="Caudo_TAP"/>
    <property type="match status" value="1"/>
</dbReference>
<organism evidence="1 2">
    <name type="scientific">Rhodnius prolixus</name>
    <name type="common">Triatomid bug</name>
    <dbReference type="NCBI Taxonomy" id="13249"/>
    <lineage>
        <taxon>Eukaryota</taxon>
        <taxon>Metazoa</taxon>
        <taxon>Ecdysozoa</taxon>
        <taxon>Arthropoda</taxon>
        <taxon>Hexapoda</taxon>
        <taxon>Insecta</taxon>
        <taxon>Pterygota</taxon>
        <taxon>Neoptera</taxon>
        <taxon>Paraneoptera</taxon>
        <taxon>Hemiptera</taxon>
        <taxon>Heteroptera</taxon>
        <taxon>Panheteroptera</taxon>
        <taxon>Cimicomorpha</taxon>
        <taxon>Reduviidae</taxon>
        <taxon>Triatominae</taxon>
        <taxon>Rhodnius</taxon>
    </lineage>
</organism>
<protein>
    <submittedName>
        <fullName evidence="1">Uncharacterized protein</fullName>
    </submittedName>
</protein>
<dbReference type="InParanoid" id="T1HJV1"/>
<dbReference type="EMBL" id="ACPB03028555">
    <property type="status" value="NOT_ANNOTATED_CDS"/>
    <property type="molecule type" value="Genomic_DNA"/>
</dbReference>
<evidence type="ECO:0000313" key="1">
    <source>
        <dbReference type="EnsemblMetazoa" id="RPRC004323-PA"/>
    </source>
</evidence>
<sequence length="37" mass="4308">MATDEEKAALTEWQKYVVLLSRVDVNATDIEWPEQPM</sequence>
<dbReference type="HOGENOM" id="CLU_094206_7_2_1"/>